<evidence type="ECO:0000256" key="11">
    <source>
        <dbReference type="ARBA" id="ARBA00023180"/>
    </source>
</evidence>
<organism evidence="15 16">
    <name type="scientific">Drosophila albomicans</name>
    <name type="common">Fruit fly</name>
    <dbReference type="NCBI Taxonomy" id="7291"/>
    <lineage>
        <taxon>Eukaryota</taxon>
        <taxon>Metazoa</taxon>
        <taxon>Ecdysozoa</taxon>
        <taxon>Arthropoda</taxon>
        <taxon>Hexapoda</taxon>
        <taxon>Insecta</taxon>
        <taxon>Pterygota</taxon>
        <taxon>Neoptera</taxon>
        <taxon>Endopterygota</taxon>
        <taxon>Diptera</taxon>
        <taxon>Brachycera</taxon>
        <taxon>Muscomorpha</taxon>
        <taxon>Ephydroidea</taxon>
        <taxon>Drosophilidae</taxon>
        <taxon>Drosophila</taxon>
    </lineage>
</organism>
<feature type="domain" description="Methuselah N-terminal" evidence="14">
    <location>
        <begin position="1"/>
        <end position="65"/>
    </location>
</feature>
<dbReference type="InterPro" id="IPR023311">
    <property type="entry name" value="Methusela_ecto_dom_2"/>
</dbReference>
<proteinExistence type="inferred from homology"/>
<dbReference type="Proteomes" id="UP000515160">
    <property type="component" value="Chromosome 2R"/>
</dbReference>
<keyword evidence="15" id="KW-1185">Reference proteome</keyword>
<keyword evidence="12" id="KW-0807">Transducer</keyword>
<evidence type="ECO:0000256" key="2">
    <source>
        <dbReference type="ARBA" id="ARBA00008979"/>
    </source>
</evidence>
<dbReference type="InterPro" id="IPR051384">
    <property type="entry name" value="Mth_GPCR"/>
</dbReference>
<evidence type="ECO:0000259" key="14">
    <source>
        <dbReference type="Pfam" id="PF06652"/>
    </source>
</evidence>
<keyword evidence="7" id="KW-0297">G-protein coupled receptor</keyword>
<dbReference type="GO" id="GO:0008528">
    <property type="term" value="F:G protein-coupled peptide receptor activity"/>
    <property type="evidence" value="ECO:0007669"/>
    <property type="project" value="TreeGrafter"/>
</dbReference>
<dbReference type="RefSeq" id="XP_051862297.1">
    <property type="nucleotide sequence ID" value="XM_052006337.1"/>
</dbReference>
<gene>
    <name evidence="16" type="primary">LOC127565797</name>
</gene>
<dbReference type="OrthoDB" id="6134459at2759"/>
<evidence type="ECO:0000313" key="16">
    <source>
        <dbReference type="RefSeq" id="XP_051862297.1"/>
    </source>
</evidence>
<accession>A0A9C6T9E2</accession>
<dbReference type="GeneID" id="127565797"/>
<feature type="transmembrane region" description="Helical" evidence="13">
    <location>
        <begin position="101"/>
        <end position="121"/>
    </location>
</feature>
<dbReference type="AlphaFoldDB" id="A0A9C6T9E2"/>
<dbReference type="SUPFAM" id="SSF63877">
    <property type="entry name" value="Methuselah ectodomain"/>
    <property type="match status" value="1"/>
</dbReference>
<reference evidence="16" key="1">
    <citation type="submission" date="2025-08" db="UniProtKB">
        <authorList>
            <consortium name="RefSeq"/>
        </authorList>
    </citation>
    <scope>IDENTIFICATION</scope>
    <source>
        <strain evidence="16">15112-1751.03</strain>
        <tissue evidence="16">Whole Adult</tissue>
    </source>
</reference>
<dbReference type="InterPro" id="IPR036272">
    <property type="entry name" value="Methuselah_N_sf"/>
</dbReference>
<name>A0A9C6T9E2_DROAB</name>
<protein>
    <submittedName>
        <fullName evidence="16">Probable G-protein coupled receptor Mth-like 11</fullName>
    </submittedName>
</protein>
<dbReference type="InterPro" id="IPR010596">
    <property type="entry name" value="Methuselah_N_dom"/>
</dbReference>
<comment type="similarity">
    <text evidence="2">Belongs to the G-protein coupled receptor 2 family. Mth subfamily.</text>
</comment>
<keyword evidence="11" id="KW-0325">Glycoprotein</keyword>
<evidence type="ECO:0000256" key="9">
    <source>
        <dbReference type="ARBA" id="ARBA00023157"/>
    </source>
</evidence>
<evidence type="ECO:0000256" key="1">
    <source>
        <dbReference type="ARBA" id="ARBA00004651"/>
    </source>
</evidence>
<dbReference type="GO" id="GO:0005886">
    <property type="term" value="C:plasma membrane"/>
    <property type="evidence" value="ECO:0007669"/>
    <property type="project" value="UniProtKB-SubCell"/>
</dbReference>
<dbReference type="PANTHER" id="PTHR47154">
    <property type="entry name" value="G-PROTEIN COUPLED RECEPTOR MTH-RELATED"/>
    <property type="match status" value="1"/>
</dbReference>
<evidence type="ECO:0000256" key="4">
    <source>
        <dbReference type="ARBA" id="ARBA00022692"/>
    </source>
</evidence>
<feature type="transmembrane region" description="Helical" evidence="13">
    <location>
        <begin position="74"/>
        <end position="94"/>
    </location>
</feature>
<keyword evidence="9" id="KW-1015">Disulfide bond</keyword>
<evidence type="ECO:0000256" key="6">
    <source>
        <dbReference type="ARBA" id="ARBA00022989"/>
    </source>
</evidence>
<keyword evidence="8 13" id="KW-0472">Membrane</keyword>
<keyword evidence="5" id="KW-0732">Signal</keyword>
<evidence type="ECO:0000256" key="5">
    <source>
        <dbReference type="ARBA" id="ARBA00022729"/>
    </source>
</evidence>
<sequence>MVQQHLPVPCDDHLSIEPDNANLVWTLYENGTLLRHNDSALLTKRDYCLQPRKIQDLYKLVPHHCPIPIDRSNAYIQSVSIFFMLMIIFVYSILPNFKEDYGLCSLCYFGCLTLSFILIIIV</sequence>
<evidence type="ECO:0000256" key="10">
    <source>
        <dbReference type="ARBA" id="ARBA00023170"/>
    </source>
</evidence>
<evidence type="ECO:0000256" key="13">
    <source>
        <dbReference type="SAM" id="Phobius"/>
    </source>
</evidence>
<dbReference type="Gene3D" id="2.170.180.11">
    <property type="entry name" value="Methuselah ectodomain, domain 2"/>
    <property type="match status" value="1"/>
</dbReference>
<dbReference type="PANTHER" id="PTHR47154:SF2">
    <property type="entry name" value="G-PROTEIN COUPLED RECEPTOR MTH-RELATED"/>
    <property type="match status" value="1"/>
</dbReference>
<evidence type="ECO:0000256" key="7">
    <source>
        <dbReference type="ARBA" id="ARBA00023040"/>
    </source>
</evidence>
<evidence type="ECO:0000313" key="15">
    <source>
        <dbReference type="Proteomes" id="UP000515160"/>
    </source>
</evidence>
<keyword evidence="10" id="KW-0675">Receptor</keyword>
<keyword evidence="3" id="KW-1003">Cell membrane</keyword>
<evidence type="ECO:0000256" key="8">
    <source>
        <dbReference type="ARBA" id="ARBA00023136"/>
    </source>
</evidence>
<dbReference type="Pfam" id="PF06652">
    <property type="entry name" value="Methuselah_N"/>
    <property type="match status" value="1"/>
</dbReference>
<keyword evidence="6 13" id="KW-1133">Transmembrane helix</keyword>
<keyword evidence="4 13" id="KW-0812">Transmembrane</keyword>
<evidence type="ECO:0000256" key="3">
    <source>
        <dbReference type="ARBA" id="ARBA00022475"/>
    </source>
</evidence>
<comment type="subcellular location">
    <subcellularLocation>
        <location evidence="1">Cell membrane</location>
        <topology evidence="1">Multi-pass membrane protein</topology>
    </subcellularLocation>
</comment>
<evidence type="ECO:0000256" key="12">
    <source>
        <dbReference type="ARBA" id="ARBA00023224"/>
    </source>
</evidence>